<keyword evidence="2" id="KW-0808">Transferase</keyword>
<dbReference type="GO" id="GO:0003964">
    <property type="term" value="F:RNA-directed DNA polymerase activity"/>
    <property type="evidence" value="ECO:0007669"/>
    <property type="project" value="UniProtKB-KW"/>
</dbReference>
<proteinExistence type="predicted"/>
<evidence type="ECO:0000313" key="2">
    <source>
        <dbReference type="EMBL" id="GEU79910.1"/>
    </source>
</evidence>
<accession>A0A6L2N168</accession>
<comment type="caution">
    <text evidence="2">The sequence shown here is derived from an EMBL/GenBank/DDBJ whole genome shotgun (WGS) entry which is preliminary data.</text>
</comment>
<name>A0A6L2N168_TANCI</name>
<gene>
    <name evidence="2" type="ORF">Tci_051888</name>
</gene>
<dbReference type="AlphaFoldDB" id="A0A6L2N168"/>
<feature type="region of interest" description="Disordered" evidence="1">
    <location>
        <begin position="28"/>
        <end position="49"/>
    </location>
</feature>
<evidence type="ECO:0000256" key="1">
    <source>
        <dbReference type="SAM" id="MobiDB-lite"/>
    </source>
</evidence>
<organism evidence="2">
    <name type="scientific">Tanacetum cinerariifolium</name>
    <name type="common">Dalmatian daisy</name>
    <name type="synonym">Chrysanthemum cinerariifolium</name>
    <dbReference type="NCBI Taxonomy" id="118510"/>
    <lineage>
        <taxon>Eukaryota</taxon>
        <taxon>Viridiplantae</taxon>
        <taxon>Streptophyta</taxon>
        <taxon>Embryophyta</taxon>
        <taxon>Tracheophyta</taxon>
        <taxon>Spermatophyta</taxon>
        <taxon>Magnoliopsida</taxon>
        <taxon>eudicotyledons</taxon>
        <taxon>Gunneridae</taxon>
        <taxon>Pentapetalae</taxon>
        <taxon>asterids</taxon>
        <taxon>campanulids</taxon>
        <taxon>Asterales</taxon>
        <taxon>Asteraceae</taxon>
        <taxon>Asteroideae</taxon>
        <taxon>Anthemideae</taxon>
        <taxon>Anthemidinae</taxon>
        <taxon>Tanacetum</taxon>
    </lineage>
</organism>
<sequence length="611" mass="68642">MVIGRRVLIGKLRLHTNIVRFDKNEGFRPPQSNVKKPVPAASTSIKQGTNSSHSFINMVKGISNGEKMGTGSMLVDDSPIVFVSQEDNSKLKDKFLNHEGIQSWFSSLEPCWTLKFSPEVVDTKKEGFVVDGGNVEEEGYVEKYSNTDGGNVKEEEEELMGEFFYNNDNGTPPNKKENTDAQPFNSDPFELESLIAKNGNYKSNKQGSSTLKFPSRFTQSDGGDKQHDFNDVNKPKFLMHHESKSIQSSQVKDDEVPRKYVCVSMIQQVEDTIKVGIALGFNMDGLMGDFSEVREAVERSGNILEKGIPDHRPILLKEYVVDYGPTPFRFFHSWLECKGFYDLVVDTWKSYNSGDSNGMISFKKKLQNLKQVIRTWSSSKNLLDNQMKKEHQNHFSLIDAKVDQGTATSDDLNLHISSMKILSDIDRKEASDLAQKAKGASRPTIGDVDFKQIFVEQREFLECDVSNEEIKRDVWDYGSDRASGPDGRNILDGPLVLNECMAWYRKRNKALMVFKSNFEKAFDSLRWDYLDVIMEKLGDPMSPFLFILTMEGLHALVSKAVTTGLFKGASIGHGVNVFDEDASSMALVLGCGVAKLRMMYLGVLVVTIGSE</sequence>
<protein>
    <submittedName>
        <fullName evidence="2">RNA-directed DNA polymerase, eukaryota, reverse transcriptase zinc-binding domain protein</fullName>
    </submittedName>
</protein>
<keyword evidence="2" id="KW-0695">RNA-directed DNA polymerase</keyword>
<dbReference type="EMBL" id="BKCJ010007972">
    <property type="protein sequence ID" value="GEU79910.1"/>
    <property type="molecule type" value="Genomic_DNA"/>
</dbReference>
<reference evidence="2" key="1">
    <citation type="journal article" date="2019" name="Sci. Rep.">
        <title>Draft genome of Tanacetum cinerariifolium, the natural source of mosquito coil.</title>
        <authorList>
            <person name="Yamashiro T."/>
            <person name="Shiraishi A."/>
            <person name="Satake H."/>
            <person name="Nakayama K."/>
        </authorList>
    </citation>
    <scope>NUCLEOTIDE SEQUENCE</scope>
</reference>
<keyword evidence="2" id="KW-0548">Nucleotidyltransferase</keyword>